<comment type="caution">
    <text evidence="2">The sequence shown here is derived from an EMBL/GenBank/DDBJ whole genome shotgun (WGS) entry which is preliminary data.</text>
</comment>
<dbReference type="SUPFAM" id="SSF54913">
    <property type="entry name" value="GlnB-like"/>
    <property type="match status" value="1"/>
</dbReference>
<dbReference type="InterPro" id="IPR015867">
    <property type="entry name" value="N-reg_PII/ATP_PRibTrfase_C"/>
</dbReference>
<sequence>MTKSGETVRADGTVRVETTVDTEDGAQRVARAVIEHQVAACAQVSGPITSFYRWEGEVQNDPEWIVVIKTTADRLETLTARILDVHPYDVPEIVAVPVVGGNPAYLDWVREETRAGGTA</sequence>
<reference evidence="2 3" key="1">
    <citation type="submission" date="2020-09" db="EMBL/GenBank/DDBJ databases">
        <title>Diversity and distribution of actinomycetes associated with coral in the coast of Hainan.</title>
        <authorList>
            <person name="Li F."/>
        </authorList>
    </citation>
    <scope>NUCLEOTIDE SEQUENCE [LARGE SCALE GENOMIC DNA]</scope>
    <source>
        <strain evidence="2 3">HNM0947</strain>
    </source>
</reference>
<dbReference type="PANTHER" id="PTHR23419:SF8">
    <property type="entry name" value="FI09726P"/>
    <property type="match status" value="1"/>
</dbReference>
<dbReference type="RefSeq" id="WP_193124348.1">
    <property type="nucleotide sequence ID" value="NZ_JADBGI010000028.1"/>
</dbReference>
<evidence type="ECO:0000256" key="1">
    <source>
        <dbReference type="ARBA" id="ARBA00010169"/>
    </source>
</evidence>
<proteinExistence type="inferred from homology"/>
<gene>
    <name evidence="2" type="ORF">IDM40_24085</name>
</gene>
<keyword evidence="3" id="KW-1185">Reference proteome</keyword>
<dbReference type="Proteomes" id="UP000806528">
    <property type="component" value="Unassembled WGS sequence"/>
</dbReference>
<evidence type="ECO:0000313" key="2">
    <source>
        <dbReference type="EMBL" id="MBE3001752.1"/>
    </source>
</evidence>
<protein>
    <submittedName>
        <fullName evidence="2">Divalent-cation tolerance protein CutA</fullName>
    </submittedName>
</protein>
<dbReference type="PANTHER" id="PTHR23419">
    <property type="entry name" value="DIVALENT CATION TOLERANCE CUTA-RELATED"/>
    <property type="match status" value="1"/>
</dbReference>
<dbReference type="Pfam" id="PF03091">
    <property type="entry name" value="CutA1"/>
    <property type="match status" value="1"/>
</dbReference>
<name>A0ABR9PD24_9ACTN</name>
<organism evidence="2 3">
    <name type="scientific">Nocardiopsis coralli</name>
    <dbReference type="NCBI Taxonomy" id="2772213"/>
    <lineage>
        <taxon>Bacteria</taxon>
        <taxon>Bacillati</taxon>
        <taxon>Actinomycetota</taxon>
        <taxon>Actinomycetes</taxon>
        <taxon>Streptosporangiales</taxon>
        <taxon>Nocardiopsidaceae</taxon>
        <taxon>Nocardiopsis</taxon>
    </lineage>
</organism>
<dbReference type="InterPro" id="IPR011322">
    <property type="entry name" value="N-reg_PII-like_a/b"/>
</dbReference>
<accession>A0ABR9PD24</accession>
<comment type="similarity">
    <text evidence="1">Belongs to the CutA family.</text>
</comment>
<dbReference type="EMBL" id="JADBGI010000028">
    <property type="protein sequence ID" value="MBE3001752.1"/>
    <property type="molecule type" value="Genomic_DNA"/>
</dbReference>
<dbReference type="Gene3D" id="3.30.70.120">
    <property type="match status" value="1"/>
</dbReference>
<evidence type="ECO:0000313" key="3">
    <source>
        <dbReference type="Proteomes" id="UP000806528"/>
    </source>
</evidence>
<dbReference type="InterPro" id="IPR004323">
    <property type="entry name" value="Ion_tolerance_CutA"/>
</dbReference>